<evidence type="ECO:0000313" key="3">
    <source>
        <dbReference type="Proteomes" id="UP000663419"/>
    </source>
</evidence>
<feature type="region of interest" description="Disordered" evidence="1">
    <location>
        <begin position="81"/>
        <end position="115"/>
    </location>
</feature>
<gene>
    <name evidence="2" type="ORF">I7I53_01315</name>
</gene>
<reference evidence="2" key="1">
    <citation type="submission" date="2021-01" db="EMBL/GenBank/DDBJ databases">
        <title>Chromosome-level genome assembly of a human fungal pathogen reveals clustering of transcriptionally co-regulated genes.</title>
        <authorList>
            <person name="Voorhies M."/>
            <person name="Cohen S."/>
            <person name="Shea T.P."/>
            <person name="Petrus S."/>
            <person name="Munoz J.F."/>
            <person name="Poplawski S."/>
            <person name="Goldman W.E."/>
            <person name="Michael T."/>
            <person name="Cuomo C.A."/>
            <person name="Sil A."/>
            <person name="Beyhan S."/>
        </authorList>
    </citation>
    <scope>NUCLEOTIDE SEQUENCE</scope>
    <source>
        <strain evidence="2">H88</strain>
    </source>
</reference>
<dbReference type="EMBL" id="CP069104">
    <property type="protein sequence ID" value="QSS53910.1"/>
    <property type="molecule type" value="Genomic_DNA"/>
</dbReference>
<keyword evidence="2" id="KW-0328">Glycosyltransferase</keyword>
<organism evidence="2 3">
    <name type="scientific">Ajellomyces capsulatus (strain H88)</name>
    <name type="common">Darling's disease fungus</name>
    <name type="synonym">Histoplasma capsulatum</name>
    <dbReference type="NCBI Taxonomy" id="544711"/>
    <lineage>
        <taxon>Eukaryota</taxon>
        <taxon>Fungi</taxon>
        <taxon>Dikarya</taxon>
        <taxon>Ascomycota</taxon>
        <taxon>Pezizomycotina</taxon>
        <taxon>Eurotiomycetes</taxon>
        <taxon>Eurotiomycetidae</taxon>
        <taxon>Onygenales</taxon>
        <taxon>Ajellomycetaceae</taxon>
        <taxon>Histoplasma</taxon>
    </lineage>
</organism>
<dbReference type="AlphaFoldDB" id="A0A8A1LKB7"/>
<evidence type="ECO:0000256" key="1">
    <source>
        <dbReference type="SAM" id="MobiDB-lite"/>
    </source>
</evidence>
<dbReference type="Proteomes" id="UP000663419">
    <property type="component" value="Chromosome 3"/>
</dbReference>
<dbReference type="GO" id="GO:0016757">
    <property type="term" value="F:glycosyltransferase activity"/>
    <property type="evidence" value="ECO:0007669"/>
    <property type="project" value="UniProtKB-KW"/>
</dbReference>
<feature type="compositionally biased region" description="Polar residues" evidence="1">
    <location>
        <begin position="102"/>
        <end position="115"/>
    </location>
</feature>
<feature type="compositionally biased region" description="Basic residues" evidence="1">
    <location>
        <begin position="81"/>
        <end position="101"/>
    </location>
</feature>
<sequence length="135" mass="15077">MSLEDAESHACSRSSFHLFLAHGNLMSGQYDVFSPGQSISVISISILSSSKMQSPNTFAASFIHDHSVLYGFGFPRNRTVQKRATKQRQYPRLRAKKKKKWNTNFKENRSSGSSAQAIITSEADLVEQYDLDNAG</sequence>
<proteinExistence type="predicted"/>
<protein>
    <submittedName>
        <fullName evidence="2">Alpha-1,3 mannosyltransferase</fullName>
    </submittedName>
</protein>
<accession>A0A8A1LKB7</accession>
<keyword evidence="2" id="KW-0808">Transferase</keyword>
<name>A0A8A1LKB7_AJEC8</name>
<dbReference type="VEuPathDB" id="FungiDB:I7I53_01315"/>
<evidence type="ECO:0000313" key="2">
    <source>
        <dbReference type="EMBL" id="QSS53910.1"/>
    </source>
</evidence>